<dbReference type="InterPro" id="IPR013766">
    <property type="entry name" value="Thioredoxin_domain"/>
</dbReference>
<name>A0A2X0QM73_BROTH</name>
<dbReference type="PANTHER" id="PTHR11592">
    <property type="entry name" value="GLUTATHIONE PEROXIDASE"/>
    <property type="match status" value="1"/>
</dbReference>
<evidence type="ECO:0000313" key="7">
    <source>
        <dbReference type="EMBL" id="SPP30830.1"/>
    </source>
</evidence>
<protein>
    <recommendedName>
        <fullName evidence="5">Glutathione peroxidase</fullName>
    </recommendedName>
</protein>
<reference evidence="8" key="1">
    <citation type="submission" date="2018-04" db="EMBL/GenBank/DDBJ databases">
        <authorList>
            <person name="Illikoud N."/>
        </authorList>
    </citation>
    <scope>NUCLEOTIDE SEQUENCE [LARGE SCALE GENOMIC DNA]</scope>
</reference>
<dbReference type="InterPro" id="IPR036249">
    <property type="entry name" value="Thioredoxin-like_sf"/>
</dbReference>
<dbReference type="CDD" id="cd00340">
    <property type="entry name" value="GSH_Peroxidase"/>
    <property type="match status" value="1"/>
</dbReference>
<dbReference type="Pfam" id="PF00255">
    <property type="entry name" value="GSHPx"/>
    <property type="match status" value="1"/>
</dbReference>
<dbReference type="Gene3D" id="3.40.30.10">
    <property type="entry name" value="Glutaredoxin"/>
    <property type="match status" value="1"/>
</dbReference>
<dbReference type="PRINTS" id="PR01011">
    <property type="entry name" value="GLUTPROXDASE"/>
</dbReference>
<dbReference type="Proteomes" id="UP000270190">
    <property type="component" value="Unassembled WGS sequence"/>
</dbReference>
<dbReference type="GO" id="GO:0034599">
    <property type="term" value="P:cellular response to oxidative stress"/>
    <property type="evidence" value="ECO:0007669"/>
    <property type="project" value="TreeGrafter"/>
</dbReference>
<accession>A0A2X0QM73</accession>
<evidence type="ECO:0000256" key="1">
    <source>
        <dbReference type="ARBA" id="ARBA00006926"/>
    </source>
</evidence>
<evidence type="ECO:0000256" key="5">
    <source>
        <dbReference type="RuleBase" id="RU000499"/>
    </source>
</evidence>
<dbReference type="SUPFAM" id="SSF52833">
    <property type="entry name" value="Thioredoxin-like"/>
    <property type="match status" value="1"/>
</dbReference>
<keyword evidence="3 5" id="KW-0560">Oxidoreductase</keyword>
<comment type="similarity">
    <text evidence="1 5">Belongs to the glutathione peroxidase family.</text>
</comment>
<dbReference type="PROSITE" id="PS00763">
    <property type="entry name" value="GLUTATHIONE_PEROXID_2"/>
    <property type="match status" value="1"/>
</dbReference>
<dbReference type="FunFam" id="3.40.30.10:FF:000010">
    <property type="entry name" value="Glutathione peroxidase"/>
    <property type="match status" value="1"/>
</dbReference>
<dbReference type="InterPro" id="IPR029759">
    <property type="entry name" value="GPX_AS"/>
</dbReference>
<evidence type="ECO:0000313" key="8">
    <source>
        <dbReference type="Proteomes" id="UP000270190"/>
    </source>
</evidence>
<evidence type="ECO:0000256" key="4">
    <source>
        <dbReference type="PIRSR" id="PIRSR000303-1"/>
    </source>
</evidence>
<dbReference type="AlphaFoldDB" id="A0A2X0QM73"/>
<dbReference type="PIRSF" id="PIRSF000303">
    <property type="entry name" value="Glutathion_perox"/>
    <property type="match status" value="1"/>
</dbReference>
<dbReference type="InterPro" id="IPR029760">
    <property type="entry name" value="GPX_CS"/>
</dbReference>
<dbReference type="PROSITE" id="PS00460">
    <property type="entry name" value="GLUTATHIONE_PEROXID_1"/>
    <property type="match status" value="1"/>
</dbReference>
<dbReference type="PROSITE" id="PS51355">
    <property type="entry name" value="GLUTATHIONE_PEROXID_3"/>
    <property type="match status" value="1"/>
</dbReference>
<keyword evidence="2 5" id="KW-0575">Peroxidase</keyword>
<dbReference type="InterPro" id="IPR000889">
    <property type="entry name" value="Glutathione_peroxidase"/>
</dbReference>
<evidence type="ECO:0000256" key="3">
    <source>
        <dbReference type="ARBA" id="ARBA00023002"/>
    </source>
</evidence>
<feature type="domain" description="Thioredoxin" evidence="6">
    <location>
        <begin position="11"/>
        <end position="169"/>
    </location>
</feature>
<evidence type="ECO:0000256" key="2">
    <source>
        <dbReference type="ARBA" id="ARBA00022559"/>
    </source>
</evidence>
<organism evidence="7 8">
    <name type="scientific">Brochothrix thermosphacta</name>
    <name type="common">Microbacterium thermosphactum</name>
    <dbReference type="NCBI Taxonomy" id="2756"/>
    <lineage>
        <taxon>Bacteria</taxon>
        <taxon>Bacillati</taxon>
        <taxon>Bacillota</taxon>
        <taxon>Bacilli</taxon>
        <taxon>Bacillales</taxon>
        <taxon>Listeriaceae</taxon>
        <taxon>Brochothrix</taxon>
    </lineage>
</organism>
<gene>
    <name evidence="7" type="primary">gpo</name>
    <name evidence="7" type="ORF">BTBSAS_90044</name>
</gene>
<dbReference type="GO" id="GO:0004601">
    <property type="term" value="F:peroxidase activity"/>
    <property type="evidence" value="ECO:0007669"/>
    <property type="project" value="UniProtKB-KW"/>
</dbReference>
<dbReference type="PROSITE" id="PS51352">
    <property type="entry name" value="THIOREDOXIN_2"/>
    <property type="match status" value="1"/>
</dbReference>
<evidence type="ECO:0000259" key="6">
    <source>
        <dbReference type="PROSITE" id="PS51352"/>
    </source>
</evidence>
<dbReference type="EMBL" id="OUNC01000083">
    <property type="protein sequence ID" value="SPP30830.1"/>
    <property type="molecule type" value="Genomic_DNA"/>
</dbReference>
<sequence length="169" mass="19516">MMLCYNNSKKGWDNMSIYDFEVTEMSGEKVSLSKYKDQVILIVNTASKCGFTKQLTGLEELYKKYEDQGFVVLGFPCNQFLAQDPKSNEAINEFCQINYGVTFKMHEKIKVNGRNADPLYQYLVAETDGKKIPWNFTKFLINREGVITNRFEGKVEPESFEKDIVTLLD</sequence>
<dbReference type="PANTHER" id="PTHR11592:SF78">
    <property type="entry name" value="GLUTATHIONE PEROXIDASE"/>
    <property type="match status" value="1"/>
</dbReference>
<feature type="active site" evidence="4">
    <location>
        <position position="49"/>
    </location>
</feature>
<proteinExistence type="inferred from homology"/>